<organism evidence="2 3">
    <name type="scientific">Rhizopus microsporus ATCC 52813</name>
    <dbReference type="NCBI Taxonomy" id="1340429"/>
    <lineage>
        <taxon>Eukaryota</taxon>
        <taxon>Fungi</taxon>
        <taxon>Fungi incertae sedis</taxon>
        <taxon>Mucoromycota</taxon>
        <taxon>Mucoromycotina</taxon>
        <taxon>Mucoromycetes</taxon>
        <taxon>Mucorales</taxon>
        <taxon>Mucorineae</taxon>
        <taxon>Rhizopodaceae</taxon>
        <taxon>Rhizopus</taxon>
    </lineage>
</organism>
<dbReference type="EMBL" id="KZ303852">
    <property type="protein sequence ID" value="PHZ11435.1"/>
    <property type="molecule type" value="Genomic_DNA"/>
</dbReference>
<dbReference type="GeneID" id="35444933"/>
<feature type="compositionally biased region" description="Low complexity" evidence="1">
    <location>
        <begin position="167"/>
        <end position="177"/>
    </location>
</feature>
<feature type="region of interest" description="Disordered" evidence="1">
    <location>
        <begin position="164"/>
        <end position="239"/>
    </location>
</feature>
<sequence length="445" mass="49581">MSSINLSTGNINPPTATSLTQNPSSNPVSKIPEETTASSKISNQEPISSFSSSTASTKRTLSDRSPQLQPFDQVSRPHRKIKSHNIDFLMNPTTAFDFGPTQQPVQQSSMLTMDQPLDFGLPASVPDWFRPFQARLLHVESLAQENQRLREELNTAQARIAELEASQTQQPQQPQQPKLHVGTEASKWKSTSATPTAKPNPPPQPATIPAPYKAAALKGKKTAPPAPKPSTTRPRKVLSTRQLQVVARTFTPVSGTHGYQYIYLPCRFREPITSARGKLAKLRLENSRILHLYYPTSRVVAILVHNDYVEYTLTTLKKAGIKPLEEFNPRDATHLRDSKFADLTNHERHLKMYEIHTASLLRALDRVRVEVRPSVARSFLNKSWITQEQYQGLLSKSRPPRQASTKVNASFLDVTMDEVPPQDSIPPTQDQPSPTGAGEPAEELL</sequence>
<dbReference type="STRING" id="1340429.A0A2G4SRR0"/>
<feature type="compositionally biased region" description="Polar residues" evidence="1">
    <location>
        <begin position="1"/>
        <end position="28"/>
    </location>
</feature>
<proteinExistence type="predicted"/>
<feature type="region of interest" description="Disordered" evidence="1">
    <location>
        <begin position="1"/>
        <end position="79"/>
    </location>
</feature>
<gene>
    <name evidence="2" type="ORF">RHIMIDRAFT_292980</name>
</gene>
<dbReference type="AlphaFoldDB" id="A0A2G4SRR0"/>
<feature type="region of interest" description="Disordered" evidence="1">
    <location>
        <begin position="394"/>
        <end position="445"/>
    </location>
</feature>
<feature type="compositionally biased region" description="Polar residues" evidence="1">
    <location>
        <begin position="63"/>
        <end position="72"/>
    </location>
</feature>
<dbReference type="Proteomes" id="UP000242254">
    <property type="component" value="Unassembled WGS sequence"/>
</dbReference>
<reference evidence="2 3" key="1">
    <citation type="journal article" date="2016" name="Proc. Natl. Acad. Sci. U.S.A.">
        <title>Lipid metabolic changes in an early divergent fungus govern the establishment of a mutualistic symbiosis with endobacteria.</title>
        <authorList>
            <person name="Lastovetsky O.A."/>
            <person name="Gaspar M.L."/>
            <person name="Mondo S.J."/>
            <person name="LaButti K.M."/>
            <person name="Sandor L."/>
            <person name="Grigoriev I.V."/>
            <person name="Henry S.A."/>
            <person name="Pawlowska T.E."/>
        </authorList>
    </citation>
    <scope>NUCLEOTIDE SEQUENCE [LARGE SCALE GENOMIC DNA]</scope>
    <source>
        <strain evidence="2 3">ATCC 52813</strain>
    </source>
</reference>
<feature type="compositionally biased region" description="Polar residues" evidence="1">
    <location>
        <begin position="425"/>
        <end position="434"/>
    </location>
</feature>
<evidence type="ECO:0000256" key="1">
    <source>
        <dbReference type="SAM" id="MobiDB-lite"/>
    </source>
</evidence>
<evidence type="ECO:0000313" key="2">
    <source>
        <dbReference type="EMBL" id="PHZ11435.1"/>
    </source>
</evidence>
<protein>
    <submittedName>
        <fullName evidence="2">Uncharacterized protein</fullName>
    </submittedName>
</protein>
<feature type="compositionally biased region" description="Low complexity" evidence="1">
    <location>
        <begin position="48"/>
        <end position="57"/>
    </location>
</feature>
<feature type="compositionally biased region" description="Polar residues" evidence="1">
    <location>
        <begin position="35"/>
        <end position="47"/>
    </location>
</feature>
<accession>A0A2G4SRR0</accession>
<dbReference type="RefSeq" id="XP_023465143.1">
    <property type="nucleotide sequence ID" value="XM_023613944.1"/>
</dbReference>
<feature type="compositionally biased region" description="Pro residues" evidence="1">
    <location>
        <begin position="198"/>
        <end position="208"/>
    </location>
</feature>
<evidence type="ECO:0000313" key="3">
    <source>
        <dbReference type="Proteomes" id="UP000242254"/>
    </source>
</evidence>
<keyword evidence="3" id="KW-1185">Reference proteome</keyword>
<name>A0A2G4SRR0_RHIZD</name>